<keyword evidence="3" id="KW-0804">Transcription</keyword>
<dbReference type="SUPFAM" id="SSF53697">
    <property type="entry name" value="SIS domain"/>
    <property type="match status" value="1"/>
</dbReference>
<dbReference type="Proteomes" id="UP000188246">
    <property type="component" value="Chromosome"/>
</dbReference>
<dbReference type="KEGG" id="vpi:BW732_08355"/>
<dbReference type="InterPro" id="IPR009057">
    <property type="entry name" value="Homeodomain-like_sf"/>
</dbReference>
<keyword evidence="2" id="KW-0238">DNA-binding</keyword>
<dbReference type="GO" id="GO:0003677">
    <property type="term" value="F:DNA binding"/>
    <property type="evidence" value="ECO:0007669"/>
    <property type="project" value="UniProtKB-KW"/>
</dbReference>
<dbReference type="InterPro" id="IPR001347">
    <property type="entry name" value="SIS_dom"/>
</dbReference>
<dbReference type="PROSITE" id="PS51464">
    <property type="entry name" value="SIS"/>
    <property type="match status" value="1"/>
</dbReference>
<dbReference type="InterPro" id="IPR046348">
    <property type="entry name" value="SIS_dom_sf"/>
</dbReference>
<evidence type="ECO:0000313" key="4">
    <source>
        <dbReference type="EMBL" id="AQP54233.1"/>
    </source>
</evidence>
<evidence type="ECO:0000256" key="1">
    <source>
        <dbReference type="ARBA" id="ARBA00023015"/>
    </source>
</evidence>
<evidence type="ECO:0000256" key="3">
    <source>
        <dbReference type="ARBA" id="ARBA00023163"/>
    </source>
</evidence>
<dbReference type="Gene3D" id="3.40.50.10490">
    <property type="entry name" value="Glucose-6-phosphate isomerase like protein, domain 1"/>
    <property type="match status" value="1"/>
</dbReference>
<gene>
    <name evidence="4" type="ORF">BW732_08355</name>
</gene>
<dbReference type="PANTHER" id="PTHR30514">
    <property type="entry name" value="GLUCOKINASE"/>
    <property type="match status" value="1"/>
</dbReference>
<dbReference type="Pfam" id="PF01380">
    <property type="entry name" value="SIS"/>
    <property type="match status" value="1"/>
</dbReference>
<dbReference type="Gene3D" id="1.10.10.10">
    <property type="entry name" value="Winged helix-like DNA-binding domain superfamily/Winged helix DNA-binding domain"/>
    <property type="match status" value="1"/>
</dbReference>
<accession>A0A1Q2D7H1</accession>
<dbReference type="RefSeq" id="WP_077276310.1">
    <property type="nucleotide sequence ID" value="NZ_CP019609.1"/>
</dbReference>
<dbReference type="InterPro" id="IPR036388">
    <property type="entry name" value="WH-like_DNA-bd_sf"/>
</dbReference>
<dbReference type="GO" id="GO:1901135">
    <property type="term" value="P:carbohydrate derivative metabolic process"/>
    <property type="evidence" value="ECO:0007669"/>
    <property type="project" value="InterPro"/>
</dbReference>
<dbReference type="PANTHER" id="PTHR30514:SF21">
    <property type="entry name" value="RPIR-FAMILY TRANSCRIPTIONAL REGULATOR"/>
    <property type="match status" value="1"/>
</dbReference>
<dbReference type="GO" id="GO:0097367">
    <property type="term" value="F:carbohydrate derivative binding"/>
    <property type="evidence" value="ECO:0007669"/>
    <property type="project" value="InterPro"/>
</dbReference>
<dbReference type="AlphaFoldDB" id="A0A1Q2D7H1"/>
<dbReference type="InterPro" id="IPR035472">
    <property type="entry name" value="RpiR-like_SIS"/>
</dbReference>
<name>A0A1Q2D7H1_9ENTE</name>
<sequence>MLFTNLQKNQHRLNAQEHDILKYIRENIDGIKDDTLKTVAAALYVSPNTIVRLSKKLEFKGYSELKMAVVLDRMQKPLSRKQDGLTLKEQIEQTDALLSDEIVEKIVTILHHSQHVYFFACGPSKYPCEEMKEKLRICGIEASLYYEPHVMKQRAKQLKNGDTLVVVSLSGETKTPLEAMKIAKITEATIVSLTGFSQNSISKLADYSLYTFYEELRLNEMDVSSRLGIYYVLNYLFDSLI</sequence>
<dbReference type="OrthoDB" id="1648815at2"/>
<dbReference type="CDD" id="cd05013">
    <property type="entry name" value="SIS_RpiR"/>
    <property type="match status" value="1"/>
</dbReference>
<evidence type="ECO:0000256" key="2">
    <source>
        <dbReference type="ARBA" id="ARBA00023125"/>
    </source>
</evidence>
<protein>
    <submittedName>
        <fullName evidence="4">Uncharacterized protein</fullName>
    </submittedName>
</protein>
<proteinExistence type="predicted"/>
<dbReference type="GO" id="GO:0003700">
    <property type="term" value="F:DNA-binding transcription factor activity"/>
    <property type="evidence" value="ECO:0007669"/>
    <property type="project" value="InterPro"/>
</dbReference>
<evidence type="ECO:0000313" key="5">
    <source>
        <dbReference type="Proteomes" id="UP000188246"/>
    </source>
</evidence>
<dbReference type="STRING" id="633807.BW732_08355"/>
<organism evidence="4 5">
    <name type="scientific">Vagococcus penaei</name>
    <dbReference type="NCBI Taxonomy" id="633807"/>
    <lineage>
        <taxon>Bacteria</taxon>
        <taxon>Bacillati</taxon>
        <taxon>Bacillota</taxon>
        <taxon>Bacilli</taxon>
        <taxon>Lactobacillales</taxon>
        <taxon>Enterococcaceae</taxon>
        <taxon>Vagococcus</taxon>
    </lineage>
</organism>
<dbReference type="EMBL" id="CP019609">
    <property type="protein sequence ID" value="AQP54233.1"/>
    <property type="molecule type" value="Genomic_DNA"/>
</dbReference>
<dbReference type="SUPFAM" id="SSF46689">
    <property type="entry name" value="Homeodomain-like"/>
    <property type="match status" value="1"/>
</dbReference>
<dbReference type="InterPro" id="IPR000281">
    <property type="entry name" value="HTH_RpiR"/>
</dbReference>
<keyword evidence="5" id="KW-1185">Reference proteome</keyword>
<dbReference type="InterPro" id="IPR047640">
    <property type="entry name" value="RpiR-like"/>
</dbReference>
<reference evidence="4 5" key="1">
    <citation type="journal article" date="2010" name="Int. J. Syst. Evol. Microbiol.">
        <title>Vagococcus penaei sp. nov., isolated from spoilage microbiota of cooked shrimp (Penaeus vannamei).</title>
        <authorList>
            <person name="Jaffres E."/>
            <person name="Prevost H."/>
            <person name="Rossero A."/>
            <person name="Joffraud J.J."/>
            <person name="Dousset X."/>
        </authorList>
    </citation>
    <scope>NUCLEOTIDE SEQUENCE [LARGE SCALE GENOMIC DNA]</scope>
    <source>
        <strain evidence="4 5">CD276</strain>
    </source>
</reference>
<dbReference type="PROSITE" id="PS51071">
    <property type="entry name" value="HTH_RPIR"/>
    <property type="match status" value="1"/>
</dbReference>
<dbReference type="Pfam" id="PF01418">
    <property type="entry name" value="HTH_6"/>
    <property type="match status" value="1"/>
</dbReference>
<keyword evidence="1" id="KW-0805">Transcription regulation</keyword>